<evidence type="ECO:0008006" key="3">
    <source>
        <dbReference type="Google" id="ProtNLM"/>
    </source>
</evidence>
<keyword evidence="2" id="KW-1185">Reference proteome</keyword>
<comment type="caution">
    <text evidence="1">The sequence shown here is derived from an EMBL/GenBank/DDBJ whole genome shotgun (WGS) entry which is preliminary data.</text>
</comment>
<dbReference type="EMBL" id="JBEDUW010000001">
    <property type="protein sequence ID" value="KAK9949515.1"/>
    <property type="molecule type" value="Genomic_DNA"/>
</dbReference>
<accession>A0AAW1YLC4</accession>
<evidence type="ECO:0000313" key="1">
    <source>
        <dbReference type="EMBL" id="KAK9949515.1"/>
    </source>
</evidence>
<dbReference type="Proteomes" id="UP001457282">
    <property type="component" value="Unassembled WGS sequence"/>
</dbReference>
<evidence type="ECO:0000313" key="2">
    <source>
        <dbReference type="Proteomes" id="UP001457282"/>
    </source>
</evidence>
<gene>
    <name evidence="1" type="ORF">M0R45_005033</name>
</gene>
<protein>
    <recommendedName>
        <fullName evidence="3">Secreted protein</fullName>
    </recommendedName>
</protein>
<proteinExistence type="predicted"/>
<organism evidence="1 2">
    <name type="scientific">Rubus argutus</name>
    <name type="common">Southern blackberry</name>
    <dbReference type="NCBI Taxonomy" id="59490"/>
    <lineage>
        <taxon>Eukaryota</taxon>
        <taxon>Viridiplantae</taxon>
        <taxon>Streptophyta</taxon>
        <taxon>Embryophyta</taxon>
        <taxon>Tracheophyta</taxon>
        <taxon>Spermatophyta</taxon>
        <taxon>Magnoliopsida</taxon>
        <taxon>eudicotyledons</taxon>
        <taxon>Gunneridae</taxon>
        <taxon>Pentapetalae</taxon>
        <taxon>rosids</taxon>
        <taxon>fabids</taxon>
        <taxon>Rosales</taxon>
        <taxon>Rosaceae</taxon>
        <taxon>Rosoideae</taxon>
        <taxon>Rosoideae incertae sedis</taxon>
        <taxon>Rubus</taxon>
    </lineage>
</organism>
<name>A0AAW1YLC4_RUBAR</name>
<reference evidence="1 2" key="1">
    <citation type="journal article" date="2023" name="G3 (Bethesda)">
        <title>A chromosome-length genome assembly and annotation of blackberry (Rubus argutus, cv. 'Hillquist').</title>
        <authorList>
            <person name="Bruna T."/>
            <person name="Aryal R."/>
            <person name="Dudchenko O."/>
            <person name="Sargent D.J."/>
            <person name="Mead D."/>
            <person name="Buti M."/>
            <person name="Cavallini A."/>
            <person name="Hytonen T."/>
            <person name="Andres J."/>
            <person name="Pham M."/>
            <person name="Weisz D."/>
            <person name="Mascagni F."/>
            <person name="Usai G."/>
            <person name="Natali L."/>
            <person name="Bassil N."/>
            <person name="Fernandez G.E."/>
            <person name="Lomsadze A."/>
            <person name="Armour M."/>
            <person name="Olukolu B."/>
            <person name="Poorten T."/>
            <person name="Britton C."/>
            <person name="Davik J."/>
            <person name="Ashrafi H."/>
            <person name="Aiden E.L."/>
            <person name="Borodovsky M."/>
            <person name="Worthington M."/>
        </authorList>
    </citation>
    <scope>NUCLEOTIDE SEQUENCE [LARGE SCALE GENOMIC DNA]</scope>
    <source>
        <strain evidence="1">PI 553951</strain>
    </source>
</reference>
<sequence>MTAIQSAQPPCLAAAVAVANLPTAVAISRTHRLKFLPPSMLLDPVIPAASLIHRRRRAGRPTREKTQLKLP</sequence>
<dbReference type="AlphaFoldDB" id="A0AAW1YLC4"/>